<evidence type="ECO:0000313" key="1">
    <source>
        <dbReference type="EMBL" id="STX42339.1"/>
    </source>
</evidence>
<evidence type="ECO:0000313" key="2">
    <source>
        <dbReference type="Proteomes" id="UP000254476"/>
    </source>
</evidence>
<reference evidence="1 2" key="1">
    <citation type="submission" date="2018-06" db="EMBL/GenBank/DDBJ databases">
        <authorList>
            <consortium name="Pathogen Informatics"/>
            <person name="Doyle S."/>
        </authorList>
    </citation>
    <scope>NUCLEOTIDE SEQUENCE [LARGE SCALE GENOMIC DNA]</scope>
    <source>
        <strain evidence="1 2">NCTC12388</strain>
    </source>
</reference>
<protein>
    <submittedName>
        <fullName evidence="1">Uncharacterized protein</fullName>
    </submittedName>
</protein>
<accession>A0A378J4A8</accession>
<dbReference type="Proteomes" id="UP000254476">
    <property type="component" value="Unassembled WGS sequence"/>
</dbReference>
<gene>
    <name evidence="1" type="ORF">NCTC12388_00622</name>
</gene>
<name>A0A378J4A8_9GAMM</name>
<sequence length="41" mass="4890">MLHVINTETNNSYYTELYNNKSNLFPLVLKLPLNDFLLELF</sequence>
<proteinExistence type="predicted"/>
<dbReference type="EMBL" id="UGOB01000001">
    <property type="protein sequence ID" value="STX42339.1"/>
    <property type="molecule type" value="Genomic_DNA"/>
</dbReference>
<organism evidence="1 2">
    <name type="scientific">Legionella gratiana</name>
    <dbReference type="NCBI Taxonomy" id="45066"/>
    <lineage>
        <taxon>Bacteria</taxon>
        <taxon>Pseudomonadati</taxon>
        <taxon>Pseudomonadota</taxon>
        <taxon>Gammaproteobacteria</taxon>
        <taxon>Legionellales</taxon>
        <taxon>Legionellaceae</taxon>
        <taxon>Legionella</taxon>
    </lineage>
</organism>
<dbReference type="AlphaFoldDB" id="A0A378J4A8"/>